<sequence length="127" mass="14085">MGSAHDQDGGAAQNIPHTCSLIRLTVSATATIKHHCNIDNNKRTDQRRESREPEAIDFPQSKAMRSDKLYSRGFIVLKQFGAGESKFSSSSVVGLGFKPFRIFSAALKMNSLAHNHRLRKKESDGLK</sequence>
<feature type="region of interest" description="Disordered" evidence="1">
    <location>
        <begin position="39"/>
        <end position="60"/>
    </location>
</feature>
<dbReference type="Proteomes" id="UP001283361">
    <property type="component" value="Unassembled WGS sequence"/>
</dbReference>
<dbReference type="EMBL" id="JAWDGP010005499">
    <property type="protein sequence ID" value="KAK3756532.1"/>
    <property type="molecule type" value="Genomic_DNA"/>
</dbReference>
<dbReference type="AlphaFoldDB" id="A0AAE0YT34"/>
<evidence type="ECO:0000313" key="3">
    <source>
        <dbReference type="Proteomes" id="UP001283361"/>
    </source>
</evidence>
<name>A0AAE0YT34_9GAST</name>
<proteinExistence type="predicted"/>
<comment type="caution">
    <text evidence="2">The sequence shown here is derived from an EMBL/GenBank/DDBJ whole genome shotgun (WGS) entry which is preliminary data.</text>
</comment>
<gene>
    <name evidence="2" type="ORF">RRG08_061592</name>
</gene>
<accession>A0AAE0YT34</accession>
<evidence type="ECO:0000313" key="2">
    <source>
        <dbReference type="EMBL" id="KAK3756532.1"/>
    </source>
</evidence>
<reference evidence="2" key="1">
    <citation type="journal article" date="2023" name="G3 (Bethesda)">
        <title>A reference genome for the long-term kleptoplast-retaining sea slug Elysia crispata morphotype clarki.</title>
        <authorList>
            <person name="Eastman K.E."/>
            <person name="Pendleton A.L."/>
            <person name="Shaikh M.A."/>
            <person name="Suttiyut T."/>
            <person name="Ogas R."/>
            <person name="Tomko P."/>
            <person name="Gavelis G."/>
            <person name="Widhalm J.R."/>
            <person name="Wisecaver J.H."/>
        </authorList>
    </citation>
    <scope>NUCLEOTIDE SEQUENCE</scope>
    <source>
        <strain evidence="2">ECLA1</strain>
    </source>
</reference>
<evidence type="ECO:0000256" key="1">
    <source>
        <dbReference type="SAM" id="MobiDB-lite"/>
    </source>
</evidence>
<protein>
    <submittedName>
        <fullName evidence="2">Uncharacterized protein</fullName>
    </submittedName>
</protein>
<feature type="compositionally biased region" description="Basic and acidic residues" evidence="1">
    <location>
        <begin position="39"/>
        <end position="54"/>
    </location>
</feature>
<organism evidence="2 3">
    <name type="scientific">Elysia crispata</name>
    <name type="common">lettuce slug</name>
    <dbReference type="NCBI Taxonomy" id="231223"/>
    <lineage>
        <taxon>Eukaryota</taxon>
        <taxon>Metazoa</taxon>
        <taxon>Spiralia</taxon>
        <taxon>Lophotrochozoa</taxon>
        <taxon>Mollusca</taxon>
        <taxon>Gastropoda</taxon>
        <taxon>Heterobranchia</taxon>
        <taxon>Euthyneura</taxon>
        <taxon>Panpulmonata</taxon>
        <taxon>Sacoglossa</taxon>
        <taxon>Placobranchoidea</taxon>
        <taxon>Plakobranchidae</taxon>
        <taxon>Elysia</taxon>
    </lineage>
</organism>
<keyword evidence="3" id="KW-1185">Reference proteome</keyword>